<organism evidence="3 4">
    <name type="scientific">Acyrthosiphon pisum</name>
    <name type="common">Pea aphid</name>
    <dbReference type="NCBI Taxonomy" id="7029"/>
    <lineage>
        <taxon>Eukaryota</taxon>
        <taxon>Metazoa</taxon>
        <taxon>Ecdysozoa</taxon>
        <taxon>Arthropoda</taxon>
        <taxon>Hexapoda</taxon>
        <taxon>Insecta</taxon>
        <taxon>Pterygota</taxon>
        <taxon>Neoptera</taxon>
        <taxon>Paraneoptera</taxon>
        <taxon>Hemiptera</taxon>
        <taxon>Sternorrhyncha</taxon>
        <taxon>Aphidomorpha</taxon>
        <taxon>Aphidoidea</taxon>
        <taxon>Aphididae</taxon>
        <taxon>Macrosiphini</taxon>
        <taxon>Acyrthosiphon</taxon>
    </lineage>
</organism>
<dbReference type="OrthoDB" id="6631103at2759"/>
<accession>A0A8R2JSJ5</accession>
<feature type="coiled-coil region" evidence="1">
    <location>
        <begin position="372"/>
        <end position="423"/>
    </location>
</feature>
<dbReference type="EnsemblMetazoa" id="XM_029490332.1">
    <property type="protein sequence ID" value="XP_029346192.1"/>
    <property type="gene ID" value="LOC100572280"/>
</dbReference>
<sequence>MSDYFQQTNTINQSENNDGNKKDEVITFNYQPNGTGPSSDITENKIVVLDYMPRTITTNLKSFDNLLNTETIVLHELNISYEDIFKTFKEKLMTKILNGEYAMSDNDVINLDKMIGLACIAMSESEKNNKKLRTRNSILQNKYKNYDCAVKEFSRLNSEMDKIKYNLCLALGRRFNDKEDVMHLTNFCVALAARENEYHYILIENDKLKYIINKQLMNIRVKTLNNYDEVLQSLEKLKEKLCIKDLKISQLKDELCFINEEKKNKLQLLHKNLSEFPEKLIDQNVHDAFDCSQNNDELYKGKMLIAEQINQIQGSTNFESENHQLCDLINMFVRLATDKEEDLKTINRRLVRKVEDKNQQLLKEIDDHKKWQKHLENENAKLNSEFEHKKQIQKILISKEDEHKKLKEDCSKMQLMCDELNKKYPHLIKSLNEHRQLLTESNMRRFDNDNLIKTLQLNLIEQTNKFELVNAKYNKEKEKCQENETYTQQMMDEFTSCLQKKEINIALVQNECNDLKHQIKAEEDYIEHLKHEIITLKNKNKTIKEIIKAKSKQQQQHRTTSQSSSLISDNELEQQMDILLDNISTWQNSIVGYEKVLYNMQNAMHQQSKIRNYCIAKNQHLKDIEYKARITENLIQEKEVILFQHQNEIEDMKVKYNSKIARMADTEVNLRNEIRDLKECLKQKSLDIMISEKVASLHLKESLAAVKEHLYNLQL</sequence>
<evidence type="ECO:0000313" key="3">
    <source>
        <dbReference type="EnsemblMetazoa" id="XP_029346192.1"/>
    </source>
</evidence>
<evidence type="ECO:0000313" key="4">
    <source>
        <dbReference type="Proteomes" id="UP000007819"/>
    </source>
</evidence>
<dbReference type="KEGG" id="api:100572280"/>
<dbReference type="AlphaFoldDB" id="A0A8R2JSJ5"/>
<evidence type="ECO:0000256" key="1">
    <source>
        <dbReference type="SAM" id="Coils"/>
    </source>
</evidence>
<name>A0A8R2JSJ5_ACYPI</name>
<keyword evidence="1" id="KW-0175">Coiled coil</keyword>
<proteinExistence type="predicted"/>
<feature type="region of interest" description="Disordered" evidence="2">
    <location>
        <begin position="1"/>
        <end position="23"/>
    </location>
</feature>
<evidence type="ECO:0000256" key="2">
    <source>
        <dbReference type="SAM" id="MobiDB-lite"/>
    </source>
</evidence>
<feature type="coiled-coil region" evidence="1">
    <location>
        <begin position="498"/>
        <end position="556"/>
    </location>
</feature>
<reference evidence="4" key="1">
    <citation type="submission" date="2010-06" db="EMBL/GenBank/DDBJ databases">
        <authorList>
            <person name="Jiang H."/>
            <person name="Abraham K."/>
            <person name="Ali S."/>
            <person name="Alsbrooks S.L."/>
            <person name="Anim B.N."/>
            <person name="Anosike U.S."/>
            <person name="Attaway T."/>
            <person name="Bandaranaike D.P."/>
            <person name="Battles P.K."/>
            <person name="Bell S.N."/>
            <person name="Bell A.V."/>
            <person name="Beltran B."/>
            <person name="Bickham C."/>
            <person name="Bustamante Y."/>
            <person name="Caleb T."/>
            <person name="Canada A."/>
            <person name="Cardenas V."/>
            <person name="Carter K."/>
            <person name="Chacko J."/>
            <person name="Chandrabose M.N."/>
            <person name="Chavez D."/>
            <person name="Chavez A."/>
            <person name="Chen L."/>
            <person name="Chu H.-S."/>
            <person name="Claassen K.J."/>
            <person name="Cockrell R."/>
            <person name="Collins M."/>
            <person name="Cooper J.A."/>
            <person name="Cree A."/>
            <person name="Curry S.M."/>
            <person name="Da Y."/>
            <person name="Dao M.D."/>
            <person name="Das B."/>
            <person name="Davila M.-L."/>
            <person name="Davy-Carroll L."/>
            <person name="Denson S."/>
            <person name="Dinh H."/>
            <person name="Ebong V.E."/>
            <person name="Edwards J.R."/>
            <person name="Egan A."/>
            <person name="El-Daye J."/>
            <person name="Escobedo L."/>
            <person name="Fernandez S."/>
            <person name="Fernando P.R."/>
            <person name="Flagg N."/>
            <person name="Forbes L.D."/>
            <person name="Fowler R.G."/>
            <person name="Fu Q."/>
            <person name="Gabisi R.A."/>
            <person name="Ganer J."/>
            <person name="Garbino Pronczuk A."/>
            <person name="Garcia R.M."/>
            <person name="Garner T."/>
            <person name="Garrett T.E."/>
            <person name="Gonzalez D.A."/>
            <person name="Hamid H."/>
            <person name="Hawkins E.S."/>
            <person name="Hirani K."/>
            <person name="Hogues M.E."/>
            <person name="Hollins B."/>
            <person name="Hsiao C.-H."/>
            <person name="Jabil R."/>
            <person name="James M.L."/>
            <person name="Jhangiani S.N."/>
            <person name="Johnson B."/>
            <person name="Johnson Q."/>
            <person name="Joshi V."/>
            <person name="Kalu J.B."/>
            <person name="Kam C."/>
            <person name="Kashfia A."/>
            <person name="Keebler J."/>
            <person name="Kisamo H."/>
            <person name="Kovar C.L."/>
            <person name="Lago L.A."/>
            <person name="Lai C.-Y."/>
            <person name="Laidlaw J."/>
            <person name="Lara F."/>
            <person name="Le T.-K."/>
            <person name="Lee S.L."/>
            <person name="Legall F.H."/>
            <person name="Lemon S.J."/>
            <person name="Lewis L.R."/>
            <person name="Li B."/>
            <person name="Liu Y."/>
            <person name="Liu Y.-S."/>
            <person name="Lopez J."/>
            <person name="Lozado R.J."/>
            <person name="Lu J."/>
            <person name="Madu R.C."/>
            <person name="Maheshwari M."/>
            <person name="Maheshwari R."/>
            <person name="Malloy K."/>
            <person name="Martinez E."/>
            <person name="Mathew T."/>
            <person name="Mercado I.C."/>
            <person name="Mercado C."/>
            <person name="Meyer B."/>
            <person name="Montgomery K."/>
            <person name="Morgan M.B."/>
            <person name="Munidasa M."/>
            <person name="Nazareth L.V."/>
            <person name="Nelson J."/>
            <person name="Ng B.M."/>
            <person name="Nguyen N.B."/>
            <person name="Nguyen P.Q."/>
            <person name="Nguyen T."/>
            <person name="Obregon M."/>
            <person name="Okwuonu G.O."/>
            <person name="Onwere C.G."/>
            <person name="Orozco G."/>
            <person name="Parra A."/>
            <person name="Patel S."/>
            <person name="Patil S."/>
            <person name="Perez A."/>
            <person name="Perez Y."/>
            <person name="Pham C."/>
            <person name="Primus E.L."/>
            <person name="Pu L.-L."/>
            <person name="Puazo M."/>
            <person name="Qin X."/>
            <person name="Quiroz J.B."/>
            <person name="Reese J."/>
            <person name="Richards S."/>
            <person name="Rives C.M."/>
            <person name="Robberts R."/>
            <person name="Ruiz S.J."/>
            <person name="Ruiz M.J."/>
            <person name="Santibanez J."/>
            <person name="Schneider B.W."/>
            <person name="Sisson I."/>
            <person name="Smith M."/>
            <person name="Sodergren E."/>
            <person name="Song X.-Z."/>
            <person name="Song B.B."/>
            <person name="Summersgill H."/>
            <person name="Thelus R."/>
            <person name="Thornton R.D."/>
            <person name="Trejos Z.Y."/>
            <person name="Usmani K."/>
            <person name="Vattathil S."/>
            <person name="Villasana D."/>
            <person name="Walker D.L."/>
            <person name="Wang S."/>
            <person name="Wang K."/>
            <person name="White C.S."/>
            <person name="Williams A.C."/>
            <person name="Williamson J."/>
            <person name="Wilson K."/>
            <person name="Woghiren I.O."/>
            <person name="Woodworth J.R."/>
            <person name="Worley K.C."/>
            <person name="Wright R.A."/>
            <person name="Wu W."/>
            <person name="Young L."/>
            <person name="Zhang L."/>
            <person name="Zhang J."/>
            <person name="Zhu Y."/>
            <person name="Muzny D.M."/>
            <person name="Weinstock G."/>
            <person name="Gibbs R.A."/>
        </authorList>
    </citation>
    <scope>NUCLEOTIDE SEQUENCE [LARGE SCALE GENOMIC DNA]</scope>
    <source>
        <strain evidence="4">LSR1</strain>
    </source>
</reference>
<dbReference type="GeneID" id="100572280"/>
<reference evidence="3" key="2">
    <citation type="submission" date="2022-06" db="UniProtKB">
        <authorList>
            <consortium name="EnsemblMetazoa"/>
        </authorList>
    </citation>
    <scope>IDENTIFICATION</scope>
</reference>
<dbReference type="RefSeq" id="XP_029346192.1">
    <property type="nucleotide sequence ID" value="XM_029490332.1"/>
</dbReference>
<dbReference type="Proteomes" id="UP000007819">
    <property type="component" value="Chromosome A2"/>
</dbReference>
<keyword evidence="4" id="KW-1185">Reference proteome</keyword>
<feature type="compositionally biased region" description="Polar residues" evidence="2">
    <location>
        <begin position="1"/>
        <end position="17"/>
    </location>
</feature>
<protein>
    <submittedName>
        <fullName evidence="3">Uncharacterized protein</fullName>
    </submittedName>
</protein>